<feature type="domain" description="GST N-terminal" evidence="1">
    <location>
        <begin position="2"/>
        <end position="82"/>
    </location>
</feature>
<dbReference type="Proteomes" id="UP000594034">
    <property type="component" value="Chromosome"/>
</dbReference>
<dbReference type="AlphaFoldDB" id="A0A5J6WYH2"/>
<evidence type="ECO:0000313" key="2">
    <source>
        <dbReference type="EMBL" id="QFI56112.1"/>
    </source>
</evidence>
<sequence length="222" mass="25067">MLTLYIGNQNYSSWSLRPWLLLKHFAIPFSTVKVSISGQGVSERHKAYSASGLVPCLHDGSLQVWDSLAIAEYLAERCPQMWPEHPDLRARARCISAEMHSGFSALRSQLPMNIRLRVRGATPDAALSRDLERLFTLWREARAMAEHGPYLFGPFSIADAMYAPVVWRLSSYNVAVPEDLQAYVQTLLRHPAMQEWRREALAEQARIGDEAALLARFGGARE</sequence>
<dbReference type="GO" id="GO:0006749">
    <property type="term" value="P:glutathione metabolic process"/>
    <property type="evidence" value="ECO:0007669"/>
    <property type="project" value="TreeGrafter"/>
</dbReference>
<dbReference type="PROSITE" id="PS50404">
    <property type="entry name" value="GST_NTER"/>
    <property type="match status" value="1"/>
</dbReference>
<dbReference type="RefSeq" id="WP_193002448.1">
    <property type="nucleotide sequence ID" value="NZ_CP040449.1"/>
</dbReference>
<gene>
    <name evidence="2" type="ORF">FE240_16390</name>
</gene>
<evidence type="ECO:0000313" key="3">
    <source>
        <dbReference type="Proteomes" id="UP000594034"/>
    </source>
</evidence>
<dbReference type="GO" id="GO:0006559">
    <property type="term" value="P:L-phenylalanine catabolic process"/>
    <property type="evidence" value="ECO:0007669"/>
    <property type="project" value="TreeGrafter"/>
</dbReference>
<dbReference type="Pfam" id="PF13410">
    <property type="entry name" value="GST_C_2"/>
    <property type="match status" value="1"/>
</dbReference>
<dbReference type="PANTHER" id="PTHR42673:SF4">
    <property type="entry name" value="MALEYLACETOACETATE ISOMERASE"/>
    <property type="match status" value="1"/>
</dbReference>
<evidence type="ECO:0000259" key="1">
    <source>
        <dbReference type="PROSITE" id="PS50404"/>
    </source>
</evidence>
<dbReference type="Gene3D" id="3.40.30.10">
    <property type="entry name" value="Glutaredoxin"/>
    <property type="match status" value="1"/>
</dbReference>
<dbReference type="GO" id="GO:0016034">
    <property type="term" value="F:maleylacetoacetate isomerase activity"/>
    <property type="evidence" value="ECO:0007669"/>
    <property type="project" value="TreeGrafter"/>
</dbReference>
<dbReference type="PANTHER" id="PTHR42673">
    <property type="entry name" value="MALEYLACETOACETATE ISOMERASE"/>
    <property type="match status" value="1"/>
</dbReference>
<dbReference type="InterPro" id="IPR036249">
    <property type="entry name" value="Thioredoxin-like_sf"/>
</dbReference>
<dbReference type="Gene3D" id="1.20.1050.10">
    <property type="match status" value="1"/>
</dbReference>
<keyword evidence="2" id="KW-0808">Transferase</keyword>
<dbReference type="SUPFAM" id="SSF52833">
    <property type="entry name" value="Thioredoxin-like"/>
    <property type="match status" value="1"/>
</dbReference>
<dbReference type="EMBL" id="CP040449">
    <property type="protein sequence ID" value="QFI56112.1"/>
    <property type="molecule type" value="Genomic_DNA"/>
</dbReference>
<dbReference type="Pfam" id="PF13409">
    <property type="entry name" value="GST_N_2"/>
    <property type="match status" value="1"/>
</dbReference>
<dbReference type="InterPro" id="IPR004045">
    <property type="entry name" value="Glutathione_S-Trfase_N"/>
</dbReference>
<accession>A0A5J6WYH2</accession>
<proteinExistence type="predicted"/>
<dbReference type="SUPFAM" id="SSF47616">
    <property type="entry name" value="GST C-terminal domain-like"/>
    <property type="match status" value="1"/>
</dbReference>
<dbReference type="CDD" id="cd03043">
    <property type="entry name" value="GST_N_1"/>
    <property type="match status" value="1"/>
</dbReference>
<reference evidence="2 3" key="1">
    <citation type="submission" date="2019-05" db="EMBL/GenBank/DDBJ databases">
        <title>OXA-830, a novel chromosomally encoded expanded-spectrum class D beta-lactamase in Aeromonas simiae.</title>
        <authorList>
            <person name="Zhou W."/>
            <person name="Chen Q."/>
        </authorList>
    </citation>
    <scope>NUCLEOTIDE SEQUENCE [LARGE SCALE GENOMIC DNA]</scope>
    <source>
        <strain evidence="2 3">A6</strain>
    </source>
</reference>
<name>A0A5J6WYH2_9GAMM</name>
<dbReference type="GO" id="GO:0004364">
    <property type="term" value="F:glutathione transferase activity"/>
    <property type="evidence" value="ECO:0007669"/>
    <property type="project" value="TreeGrafter"/>
</dbReference>
<keyword evidence="3" id="KW-1185">Reference proteome</keyword>
<organism evidence="2 3">
    <name type="scientific">Aeromonas simiae</name>
    <dbReference type="NCBI Taxonomy" id="218936"/>
    <lineage>
        <taxon>Bacteria</taxon>
        <taxon>Pseudomonadati</taxon>
        <taxon>Pseudomonadota</taxon>
        <taxon>Gammaproteobacteria</taxon>
        <taxon>Aeromonadales</taxon>
        <taxon>Aeromonadaceae</taxon>
        <taxon>Aeromonas</taxon>
    </lineage>
</organism>
<dbReference type="CDD" id="cd03194">
    <property type="entry name" value="GST_C_3"/>
    <property type="match status" value="1"/>
</dbReference>
<protein>
    <submittedName>
        <fullName evidence="2">Glutathione S-transferase family protein</fullName>
    </submittedName>
</protein>
<dbReference type="InterPro" id="IPR036282">
    <property type="entry name" value="Glutathione-S-Trfase_C_sf"/>
</dbReference>
<dbReference type="KEGG" id="asim:FE240_16390"/>